<feature type="domain" description="Reverse transcriptase" evidence="9">
    <location>
        <begin position="450"/>
        <end position="627"/>
    </location>
</feature>
<keyword evidence="4" id="KW-0238">DNA-binding</keyword>
<evidence type="ECO:0000313" key="11">
    <source>
        <dbReference type="EnsemblMetazoa" id="XP_028514411.1"/>
    </source>
</evidence>
<keyword evidence="5" id="KW-0863">Zinc-finger</keyword>
<name>A0A913YJ66_EXADI</name>
<dbReference type="Gene3D" id="4.10.60.10">
    <property type="entry name" value="Zinc finger, CCHC-type"/>
    <property type="match status" value="1"/>
</dbReference>
<dbReference type="Proteomes" id="UP000887567">
    <property type="component" value="Unplaced"/>
</dbReference>
<proteinExistence type="predicted"/>
<keyword evidence="5" id="KW-0862">Zinc</keyword>
<evidence type="ECO:0000256" key="6">
    <source>
        <dbReference type="SAM" id="MobiDB-lite"/>
    </source>
</evidence>
<evidence type="ECO:0008006" key="13">
    <source>
        <dbReference type="Google" id="ProtNLM"/>
    </source>
</evidence>
<dbReference type="FunFam" id="3.30.70.270:FF:000026">
    <property type="entry name" value="Transposon Ty3-G Gag-Pol polyprotein"/>
    <property type="match status" value="1"/>
</dbReference>
<dbReference type="SMART" id="SM00343">
    <property type="entry name" value="ZnF_C2HC"/>
    <property type="match status" value="2"/>
</dbReference>
<feature type="domain" description="CCHC-type" evidence="7">
    <location>
        <begin position="242"/>
        <end position="257"/>
    </location>
</feature>
<dbReference type="InterPro" id="IPR036875">
    <property type="entry name" value="Znf_CCHC_sf"/>
</dbReference>
<dbReference type="PANTHER" id="PTHR37984">
    <property type="entry name" value="PROTEIN CBG26694"/>
    <property type="match status" value="1"/>
</dbReference>
<organism evidence="11 12">
    <name type="scientific">Exaiptasia diaphana</name>
    <name type="common">Tropical sea anemone</name>
    <name type="synonym">Aiptasia pulchella</name>
    <dbReference type="NCBI Taxonomy" id="2652724"/>
    <lineage>
        <taxon>Eukaryota</taxon>
        <taxon>Metazoa</taxon>
        <taxon>Cnidaria</taxon>
        <taxon>Anthozoa</taxon>
        <taxon>Hexacorallia</taxon>
        <taxon>Actiniaria</taxon>
        <taxon>Aiptasiidae</taxon>
        <taxon>Exaiptasia</taxon>
    </lineage>
</organism>
<dbReference type="AlphaFoldDB" id="A0A913YJ66"/>
<evidence type="ECO:0000256" key="1">
    <source>
        <dbReference type="ARBA" id="ARBA00022670"/>
    </source>
</evidence>
<sequence>MASHIKPPSQFDFRKPEGWTKWIQRFERYRIASGLNIAEGDQQVNTLLYTMGEEGDEIMKSFTFKKDEASDYRRVKEKFDDHFVATRNVIFERAKFNLRRQEQQESVDTFITALYSLSEHCEFGDLRKQLIRDRIVVGLADAKLSEKLQLDSKLTLEKAIEIARQSESVKKQQQVLRNPDQVNSSPSQANVDAINTRKNGKPRNARNASKPTASASASETRCQRCGNTNHKRSACPAKDAQCHNCNKKGHFSKVCRSAKVNAVETEETDDEYFFGEISGGGNKAWKAKVKVNNVVIDFKLDSGADVTVIGDEMYKTLLSSYSLRDTNKRLYGPCRTHMKCLGTIDATLELNGKTTKGEIYVIKDLETPLLSRAASTALGGIARVEAVSTTDASDVKQQFPKLFTGMGCMDGEYEIKLKPDVKPFNLTTPRRIAIPLRDRIQAELDRMERMDVIEKVDGPTDWCSPMVVVPKDNGKVRICGDFVQLNKAILREVHQMPTTEETLANLAGANVCSKLDANSGFWQRKLEEKSKVVTTFITPWGRYCYKRLPFGISSAPEHFQKTMQRILEGLPGVVCQVDDMLVHGKDKTEHGERLNAVLTRLQDAKVTLNADKCQFECDNVKFLGHIVGKDGIRIDPSKVEAIKEMAEPSDVSDLRRFLGMVNQVGKYIPNLADLTKPLRELLVKENAWVWNEAQATAFEVIKDKLSSTPTLAIYDPTLETRVSADASSYGLGAVLKQKHADVWKPVAYISRALTDTETRYAQIEKEALATTWACERFEDFLVGKRFHIETDHKPLVPLFGSKNLSELPPRIQRLRMRLMRFDFSISHVAGKDLITADTLSRAPLSKCSNPDDLQDEINLYVNFVYSLLPATDQRIENIKERQRQDEVCRTILEYTSAGWPERNKVPSALQSYWADRGSLTVIHGLLVKDDRIVIPSDMRLEILEKIHEGHQGITKCRARAQRSVWWPGLSRQIEDLVRTCRKCAEHRVNHKEPMIPTAVPERPWQSLGTDLCFVKGKPYLIVVDYFSKYVEVSLLNTLNSAETIRAMESIFARHGTPDVVRSDNGPQYDSNEFAKFASDWDFRHVTSSPIYPQSNGGAERAVQTVKNLLKKSTEPAKALLAYRATPLENGKSPAELLFGRKIRTDLPTVPGSLTPSWPGISEFRAKEEERKLKQKGYFDLHHNAKDLSTLVPGQRVWITDQKKEAIVKKEADTPRSYVVETPAGQVRRNRSSLVPFTDCEDTASTKQKPVDIDIVSPPDVTDVYRTRSGRTVVPPDRLNL</sequence>
<dbReference type="InterPro" id="IPR021109">
    <property type="entry name" value="Peptidase_aspartic_dom_sf"/>
</dbReference>
<protein>
    <recommendedName>
        <fullName evidence="13">Endonuclease</fullName>
    </recommendedName>
</protein>
<dbReference type="GO" id="GO:0015074">
    <property type="term" value="P:DNA integration"/>
    <property type="evidence" value="ECO:0007669"/>
    <property type="project" value="InterPro"/>
</dbReference>
<dbReference type="Pfam" id="PF17921">
    <property type="entry name" value="Integrase_H2C2"/>
    <property type="match status" value="1"/>
</dbReference>
<dbReference type="SUPFAM" id="SSF56672">
    <property type="entry name" value="DNA/RNA polymerases"/>
    <property type="match status" value="1"/>
</dbReference>
<evidence type="ECO:0000313" key="12">
    <source>
        <dbReference type="Proteomes" id="UP000887567"/>
    </source>
</evidence>
<dbReference type="Pfam" id="PF00665">
    <property type="entry name" value="rve"/>
    <property type="match status" value="1"/>
</dbReference>
<dbReference type="PROSITE" id="PS50994">
    <property type="entry name" value="INTEGRASE"/>
    <property type="match status" value="1"/>
</dbReference>
<evidence type="ECO:0000256" key="4">
    <source>
        <dbReference type="ARBA" id="ARBA00023125"/>
    </source>
</evidence>
<dbReference type="InterPro" id="IPR000477">
    <property type="entry name" value="RT_dom"/>
</dbReference>
<feature type="domain" description="Integrase catalytic" evidence="10">
    <location>
        <begin position="999"/>
        <end position="1163"/>
    </location>
</feature>
<dbReference type="InterPro" id="IPR012337">
    <property type="entry name" value="RNaseH-like_sf"/>
</dbReference>
<evidence type="ECO:0000259" key="8">
    <source>
        <dbReference type="PROSITE" id="PS50175"/>
    </source>
</evidence>
<feature type="compositionally biased region" description="Polar residues" evidence="6">
    <location>
        <begin position="171"/>
        <end position="190"/>
    </location>
</feature>
<keyword evidence="3" id="KW-0378">Hydrolase</keyword>
<evidence type="ECO:0000259" key="7">
    <source>
        <dbReference type="PROSITE" id="PS50158"/>
    </source>
</evidence>
<dbReference type="Gene3D" id="3.10.10.10">
    <property type="entry name" value="HIV Type 1 Reverse Transcriptase, subunit A, domain 1"/>
    <property type="match status" value="1"/>
</dbReference>
<dbReference type="PROSITE" id="PS50175">
    <property type="entry name" value="ASP_PROT_RETROV"/>
    <property type="match status" value="1"/>
</dbReference>
<dbReference type="CDD" id="cd01647">
    <property type="entry name" value="RT_LTR"/>
    <property type="match status" value="1"/>
</dbReference>
<dbReference type="InterPro" id="IPR041588">
    <property type="entry name" value="Integrase_H2C2"/>
</dbReference>
<dbReference type="Gene3D" id="3.30.70.270">
    <property type="match status" value="2"/>
</dbReference>
<dbReference type="GO" id="GO:0008270">
    <property type="term" value="F:zinc ion binding"/>
    <property type="evidence" value="ECO:0007669"/>
    <property type="project" value="UniProtKB-KW"/>
</dbReference>
<evidence type="ECO:0000256" key="3">
    <source>
        <dbReference type="ARBA" id="ARBA00022801"/>
    </source>
</evidence>
<dbReference type="Gene3D" id="2.40.70.10">
    <property type="entry name" value="Acid Proteases"/>
    <property type="match status" value="1"/>
</dbReference>
<dbReference type="EnsemblMetazoa" id="XM_028658610.1">
    <property type="protein sequence ID" value="XP_028514411.1"/>
    <property type="gene ID" value="LOC110237354"/>
</dbReference>
<dbReference type="Pfam" id="PF00078">
    <property type="entry name" value="RVT_1"/>
    <property type="match status" value="1"/>
</dbReference>
<reference evidence="11" key="1">
    <citation type="submission" date="2022-11" db="UniProtKB">
        <authorList>
            <consortium name="EnsemblMetazoa"/>
        </authorList>
    </citation>
    <scope>IDENTIFICATION</scope>
</reference>
<feature type="compositionally biased region" description="Polar residues" evidence="6">
    <location>
        <begin position="206"/>
        <end position="228"/>
    </location>
</feature>
<evidence type="ECO:0000256" key="5">
    <source>
        <dbReference type="PROSITE-ProRule" id="PRU00047"/>
    </source>
</evidence>
<accession>A0A913YJ66</accession>
<dbReference type="InterPro" id="IPR001995">
    <property type="entry name" value="Peptidase_A2_cat"/>
</dbReference>
<dbReference type="InterPro" id="IPR043128">
    <property type="entry name" value="Rev_trsase/Diguanyl_cyclase"/>
</dbReference>
<dbReference type="InterPro" id="IPR041577">
    <property type="entry name" value="RT_RNaseH_2"/>
</dbReference>
<dbReference type="PROSITE" id="PS50158">
    <property type="entry name" value="ZF_CCHC"/>
    <property type="match status" value="1"/>
</dbReference>
<dbReference type="SUPFAM" id="SSF57756">
    <property type="entry name" value="Retrovirus zinc finger-like domains"/>
    <property type="match status" value="1"/>
</dbReference>
<dbReference type="OrthoDB" id="775972at2759"/>
<dbReference type="CDD" id="cd09274">
    <property type="entry name" value="RNase_HI_RT_Ty3"/>
    <property type="match status" value="1"/>
</dbReference>
<dbReference type="FunFam" id="3.30.420.10:FF:000063">
    <property type="entry name" value="Retrovirus-related Pol polyprotein from transposon 297-like Protein"/>
    <property type="match status" value="1"/>
</dbReference>
<keyword evidence="12" id="KW-1185">Reference proteome</keyword>
<dbReference type="PANTHER" id="PTHR37984:SF9">
    <property type="entry name" value="INTEGRASE CATALYTIC DOMAIN-CONTAINING PROTEIN"/>
    <property type="match status" value="1"/>
</dbReference>
<dbReference type="GeneID" id="110237354"/>
<dbReference type="KEGG" id="epa:110237354"/>
<dbReference type="SUPFAM" id="SSF53098">
    <property type="entry name" value="Ribonuclease H-like"/>
    <property type="match status" value="1"/>
</dbReference>
<dbReference type="Gene3D" id="3.30.420.10">
    <property type="entry name" value="Ribonuclease H-like superfamily/Ribonuclease H"/>
    <property type="match status" value="1"/>
</dbReference>
<keyword evidence="2" id="KW-0064">Aspartyl protease</keyword>
<keyword evidence="5" id="KW-0479">Metal-binding</keyword>
<dbReference type="Pfam" id="PF17919">
    <property type="entry name" value="RT_RNaseH_2"/>
    <property type="match status" value="1"/>
</dbReference>
<feature type="region of interest" description="Disordered" evidence="6">
    <location>
        <begin position="167"/>
        <end position="233"/>
    </location>
</feature>
<dbReference type="InterPro" id="IPR001878">
    <property type="entry name" value="Znf_CCHC"/>
</dbReference>
<dbReference type="OMA" id="FNAVMKY"/>
<evidence type="ECO:0000259" key="10">
    <source>
        <dbReference type="PROSITE" id="PS50994"/>
    </source>
</evidence>
<dbReference type="InterPro" id="IPR001584">
    <property type="entry name" value="Integrase_cat-core"/>
</dbReference>
<dbReference type="InterPro" id="IPR036397">
    <property type="entry name" value="RNaseH_sf"/>
</dbReference>
<keyword evidence="1" id="KW-0645">Protease</keyword>
<dbReference type="InterPro" id="IPR043502">
    <property type="entry name" value="DNA/RNA_pol_sf"/>
</dbReference>
<dbReference type="GO" id="GO:0003677">
    <property type="term" value="F:DNA binding"/>
    <property type="evidence" value="ECO:0007669"/>
    <property type="project" value="UniProtKB-KW"/>
</dbReference>
<dbReference type="Gene3D" id="1.10.340.70">
    <property type="match status" value="1"/>
</dbReference>
<dbReference type="InterPro" id="IPR050951">
    <property type="entry name" value="Retrovirus_Pol_polyprotein"/>
</dbReference>
<dbReference type="PROSITE" id="PS50878">
    <property type="entry name" value="RT_POL"/>
    <property type="match status" value="1"/>
</dbReference>
<evidence type="ECO:0000259" key="9">
    <source>
        <dbReference type="PROSITE" id="PS50878"/>
    </source>
</evidence>
<feature type="domain" description="Peptidase A2" evidence="8">
    <location>
        <begin position="296"/>
        <end position="332"/>
    </location>
</feature>
<evidence type="ECO:0000256" key="2">
    <source>
        <dbReference type="ARBA" id="ARBA00022750"/>
    </source>
</evidence>
<dbReference type="SUPFAM" id="SSF50630">
    <property type="entry name" value="Acid proteases"/>
    <property type="match status" value="1"/>
</dbReference>
<dbReference type="FunFam" id="1.10.340.70:FF:000003">
    <property type="entry name" value="Protein CBG25708"/>
    <property type="match status" value="1"/>
</dbReference>
<dbReference type="RefSeq" id="XP_028514411.1">
    <property type="nucleotide sequence ID" value="XM_028658610.1"/>
</dbReference>
<dbReference type="GO" id="GO:0004190">
    <property type="term" value="F:aspartic-type endopeptidase activity"/>
    <property type="evidence" value="ECO:0007669"/>
    <property type="project" value="UniProtKB-KW"/>
</dbReference>
<dbReference type="GO" id="GO:0006508">
    <property type="term" value="P:proteolysis"/>
    <property type="evidence" value="ECO:0007669"/>
    <property type="project" value="UniProtKB-KW"/>
</dbReference>